<dbReference type="OrthoDB" id="5945995at2"/>
<dbReference type="Gene3D" id="1.10.530.10">
    <property type="match status" value="1"/>
</dbReference>
<dbReference type="RefSeq" id="WP_108970299.1">
    <property type="nucleotide sequence ID" value="NZ_CP022191.1"/>
</dbReference>
<dbReference type="EMBL" id="CP022191">
    <property type="protein sequence ID" value="AWI86196.1"/>
    <property type="molecule type" value="Genomic_DNA"/>
</dbReference>
<protein>
    <submittedName>
        <fullName evidence="1">Uncharacterized protein</fullName>
    </submittedName>
</protein>
<geneLocation type="plasmid" evidence="1 2">
    <name>unnamed1</name>
</geneLocation>
<keyword evidence="1" id="KW-0614">Plasmid</keyword>
<reference evidence="1 2" key="1">
    <citation type="submission" date="2017-06" db="EMBL/GenBank/DDBJ databases">
        <title>Yangia sp. YSBP01 complete genome sequence.</title>
        <authorList>
            <person name="Woo J.-H."/>
            <person name="Kim H.-S."/>
        </authorList>
    </citation>
    <scope>NUCLEOTIDE SEQUENCE [LARGE SCALE GENOMIC DNA]</scope>
    <source>
        <strain evidence="1 2">YSBP01</strain>
        <plasmid evidence="1 2">unnamed1</plasmid>
    </source>
</reference>
<dbReference type="InterPro" id="IPR023346">
    <property type="entry name" value="Lysozyme-like_dom_sf"/>
</dbReference>
<dbReference type="Proteomes" id="UP000244915">
    <property type="component" value="Plasmid unnamed1"/>
</dbReference>
<proteinExistence type="predicted"/>
<dbReference type="CDD" id="cd13400">
    <property type="entry name" value="LT_IagB-like"/>
    <property type="match status" value="1"/>
</dbReference>
<dbReference type="SUPFAM" id="SSF53955">
    <property type="entry name" value="Lysozyme-like"/>
    <property type="match status" value="1"/>
</dbReference>
<sequence>MRALAGMLVALLLLVTGQGARADWSDFYRPTARTALPAPALPAQAAPSGLCIREILRAQLRHQIPGNLLLGIGLQESGMMHEGELTIWPWTANAEGDGRYFTSPETAASWVRARQADGVASVDVGCMQVNLRWHPDAFVSLEHGFDPARNVDYAARLLVSLYEQTGDWVEAAGRYHSATPEHRQAYLGRLKQNVGIANDRLDIFRALAAREGGGAPPPVAMAAAEPLPEGHFWTSWLTTRSGAADEGARSLYGREVMQPVLPAFRKMF</sequence>
<dbReference type="AlphaFoldDB" id="A0A2U8HM88"/>
<name>A0A2U8HM88_9RHOB</name>
<evidence type="ECO:0000313" key="1">
    <source>
        <dbReference type="EMBL" id="AWI86196.1"/>
    </source>
</evidence>
<organism evidence="1 2">
    <name type="scientific">Alloyangia pacifica</name>
    <dbReference type="NCBI Taxonomy" id="311180"/>
    <lineage>
        <taxon>Bacteria</taxon>
        <taxon>Pseudomonadati</taxon>
        <taxon>Pseudomonadota</taxon>
        <taxon>Alphaproteobacteria</taxon>
        <taxon>Rhodobacterales</taxon>
        <taxon>Roseobacteraceae</taxon>
        <taxon>Alloyangia</taxon>
    </lineage>
</organism>
<gene>
    <name evidence="1" type="ORF">CEW88_20875</name>
</gene>
<accession>A0A2U8HM88</accession>
<dbReference type="KEGG" id="ypac:CEW88_20875"/>
<evidence type="ECO:0000313" key="2">
    <source>
        <dbReference type="Proteomes" id="UP000244915"/>
    </source>
</evidence>